<sequence>MTDRKCLECGQKLSGRKDQKFCSDYCRNTYNNRLNEDATKYVRRINNILRKNRRILAALNPAGKRTVDAITLAEEGFNFHYYTNTYQTQKGNTYFFCYEQGYSKLDGDQYMLVLKQDYVK</sequence>
<accession>A0A556N086</accession>
<keyword evidence="2" id="KW-1185">Reference proteome</keyword>
<comment type="caution">
    <text evidence="1">The sequence shown here is derived from an EMBL/GenBank/DDBJ whole genome shotgun (WGS) entry which is preliminary data.</text>
</comment>
<evidence type="ECO:0000313" key="2">
    <source>
        <dbReference type="Proteomes" id="UP000316008"/>
    </source>
</evidence>
<proteinExistence type="predicted"/>
<dbReference type="RefSeq" id="WP_144332439.1">
    <property type="nucleotide sequence ID" value="NZ_VLPL01000003.1"/>
</dbReference>
<organism evidence="1 2">
    <name type="scientific">Fluviicola chungangensis</name>
    <dbReference type="NCBI Taxonomy" id="2597671"/>
    <lineage>
        <taxon>Bacteria</taxon>
        <taxon>Pseudomonadati</taxon>
        <taxon>Bacteroidota</taxon>
        <taxon>Flavobacteriia</taxon>
        <taxon>Flavobacteriales</taxon>
        <taxon>Crocinitomicaceae</taxon>
        <taxon>Fluviicola</taxon>
    </lineage>
</organism>
<gene>
    <name evidence="1" type="ORF">FO442_06930</name>
</gene>
<evidence type="ECO:0000313" key="1">
    <source>
        <dbReference type="EMBL" id="TSJ45483.1"/>
    </source>
</evidence>
<name>A0A556N086_9FLAO</name>
<dbReference type="EMBL" id="VLPL01000003">
    <property type="protein sequence ID" value="TSJ45483.1"/>
    <property type="molecule type" value="Genomic_DNA"/>
</dbReference>
<evidence type="ECO:0008006" key="3">
    <source>
        <dbReference type="Google" id="ProtNLM"/>
    </source>
</evidence>
<dbReference type="Proteomes" id="UP000316008">
    <property type="component" value="Unassembled WGS sequence"/>
</dbReference>
<reference evidence="1 2" key="1">
    <citation type="submission" date="2019-07" db="EMBL/GenBank/DDBJ databases">
        <authorList>
            <person name="Huq M.A."/>
        </authorList>
    </citation>
    <scope>NUCLEOTIDE SEQUENCE [LARGE SCALE GENOMIC DNA]</scope>
    <source>
        <strain evidence="1 2">MAH-3</strain>
    </source>
</reference>
<dbReference type="AlphaFoldDB" id="A0A556N086"/>
<protein>
    <recommendedName>
        <fullName evidence="3">DUF2116 family Zn-ribbon domain-containing protein</fullName>
    </recommendedName>
</protein>
<dbReference type="OrthoDB" id="5187906at2"/>